<dbReference type="GO" id="GO:0005829">
    <property type="term" value="C:cytosol"/>
    <property type="evidence" value="ECO:0007669"/>
    <property type="project" value="TreeGrafter"/>
</dbReference>
<dbReference type="InterPro" id="IPR049517">
    <property type="entry name" value="ACX-like_C"/>
</dbReference>
<dbReference type="GO" id="GO:0006749">
    <property type="term" value="P:glutathione metabolic process"/>
    <property type="evidence" value="ECO:0007669"/>
    <property type="project" value="TreeGrafter"/>
</dbReference>
<dbReference type="Pfam" id="PF01968">
    <property type="entry name" value="Hydantoinase_A"/>
    <property type="match status" value="1"/>
</dbReference>
<dbReference type="AlphaFoldDB" id="A0A9E7ZLU3"/>
<dbReference type="InterPro" id="IPR002821">
    <property type="entry name" value="Hydantoinase_A"/>
</dbReference>
<dbReference type="Pfam" id="PF05378">
    <property type="entry name" value="Hydant_A_N"/>
    <property type="match status" value="1"/>
</dbReference>
<reference evidence="4" key="1">
    <citation type="submission" date="2022-08" db="EMBL/GenBank/DDBJ databases">
        <title>Complete Genome Sequences of 2 Bosea sp. soil isolates.</title>
        <authorList>
            <person name="Alvarez Arevalo M."/>
            <person name="Sterndorff E.B."/>
            <person name="Faurdal D."/>
            <person name="Joergensen T.S."/>
            <person name="Weber T."/>
        </authorList>
    </citation>
    <scope>NUCLEOTIDE SEQUENCE</scope>
    <source>
        <strain evidence="4">NBC_00436</strain>
    </source>
</reference>
<gene>
    <name evidence="4" type="ORF">NWE54_26235</name>
</gene>
<feature type="domain" description="Hydantoinase A/oxoprolinase" evidence="1">
    <location>
        <begin position="203"/>
        <end position="497"/>
    </location>
</feature>
<protein>
    <submittedName>
        <fullName evidence="4">Hydantoinase/oxoprolinase family protein</fullName>
    </submittedName>
</protein>
<evidence type="ECO:0000313" key="4">
    <source>
        <dbReference type="EMBL" id="UZF87203.1"/>
    </source>
</evidence>
<dbReference type="InterPro" id="IPR045079">
    <property type="entry name" value="Oxoprolinase-like"/>
</dbReference>
<dbReference type="InterPro" id="IPR043129">
    <property type="entry name" value="ATPase_NBD"/>
</dbReference>
<name>A0A9E7ZLU3_9HYPH</name>
<dbReference type="PANTHER" id="PTHR11365">
    <property type="entry name" value="5-OXOPROLINASE RELATED"/>
    <property type="match status" value="1"/>
</dbReference>
<organism evidence="4">
    <name type="scientific">Bosea sp. NBC_00436</name>
    <dbReference type="NCBI Taxonomy" id="2969620"/>
    <lineage>
        <taxon>Bacteria</taxon>
        <taxon>Pseudomonadati</taxon>
        <taxon>Pseudomonadota</taxon>
        <taxon>Alphaproteobacteria</taxon>
        <taxon>Hyphomicrobiales</taxon>
        <taxon>Boseaceae</taxon>
        <taxon>Bosea</taxon>
    </lineage>
</organism>
<sequence>MPYALGIDIGGTFTDIVLFDPANGRQFNWKQLTTPDEPSEGVIRGTATLIERSGVKSGEINRVVHATTLFTNAMIERKGASTGLITTEGFRDVLEIGRERKFELYDVFIEMPEPLVPRRLRFEVAERLSPKGEIVQPLDLDGLAKAADALVAEGVQSIAIVFLHAYANPAHEKQAADFVRKRHPGVFVTASCEVAPEIREFERASTAVANAYVKPLADAYLERLAVRLKGLGIEAPLFLMVSSGGLTHIDEAKRNPIQLLESGPAAGALAAAFFGERSEANNVLAFDMGGTTAKLSVVDDGEPLVAYSFEAARTKRFKEGSGLPIKISTIELIEIGAGGGSIAHLDGMGLMKVGPESASSKPGPACYGLGGDKPTVTDANLLLGYLNPAFFAGGTMDIDVELAEVAMGVLVEDTKLQTVDLAWGIHNIVNENMASAARVHIAERGKDLRKYALVTTGGGGPLHGYHVARKLGLTRMVCPPSAGVASALGLLIAPARVDRVATVARRLDAVDWMALEARFKELEQEATEVIAQTGIGLDGLVLSRFADMRYVGQGFELVIDIPSDTFGEAPFETVFAAFSAAYRDIFAINPPTGAAEIVNIRVVAKASVGDVDLSAAKPVTASGSAPTAHRQVYFPESDGFVETPVYGRHALPVGQVFQGPAVIEEPESTLIVGPAGRFAAEANGNITVLIAA</sequence>
<evidence type="ECO:0000259" key="1">
    <source>
        <dbReference type="Pfam" id="PF01968"/>
    </source>
</evidence>
<accession>A0A9E7ZLU3</accession>
<dbReference type="Gene3D" id="3.30.420.40">
    <property type="match status" value="1"/>
</dbReference>
<dbReference type="EMBL" id="CP102774">
    <property type="protein sequence ID" value="UZF87203.1"/>
    <property type="molecule type" value="Genomic_DNA"/>
</dbReference>
<dbReference type="SUPFAM" id="SSF53067">
    <property type="entry name" value="Actin-like ATPase domain"/>
    <property type="match status" value="1"/>
</dbReference>
<dbReference type="GO" id="GO:0017168">
    <property type="term" value="F:5-oxoprolinase (ATP-hydrolyzing) activity"/>
    <property type="evidence" value="ECO:0007669"/>
    <property type="project" value="TreeGrafter"/>
</dbReference>
<dbReference type="InterPro" id="IPR008040">
    <property type="entry name" value="Hydant_A_N"/>
</dbReference>
<dbReference type="PANTHER" id="PTHR11365:SF23">
    <property type="entry name" value="HYPOTHETICAL 5-OXOPROLINASE (EUROFUNG)-RELATED"/>
    <property type="match status" value="1"/>
</dbReference>
<feature type="domain" description="Acetophenone carboxylase-like C-terminal" evidence="3">
    <location>
        <begin position="514"/>
        <end position="674"/>
    </location>
</feature>
<feature type="domain" description="Hydantoinase/oxoprolinase N-terminal" evidence="2">
    <location>
        <begin position="5"/>
        <end position="181"/>
    </location>
</feature>
<evidence type="ECO:0000259" key="2">
    <source>
        <dbReference type="Pfam" id="PF05378"/>
    </source>
</evidence>
<evidence type="ECO:0000259" key="3">
    <source>
        <dbReference type="Pfam" id="PF19278"/>
    </source>
</evidence>
<dbReference type="Pfam" id="PF19278">
    <property type="entry name" value="Hydant_A_C"/>
    <property type="match status" value="1"/>
</dbReference>
<proteinExistence type="predicted"/>